<dbReference type="eggNOG" id="ENOG5031Y8I">
    <property type="taxonomic scope" value="Bacteria"/>
</dbReference>
<comment type="caution">
    <text evidence="3">The sequence shown here is derived from an EMBL/GenBank/DDBJ whole genome shotgun (WGS) entry which is preliminary data.</text>
</comment>
<proteinExistence type="predicted"/>
<dbReference type="Proteomes" id="UP000029004">
    <property type="component" value="Unassembled WGS sequence"/>
</dbReference>
<gene>
    <name evidence="3" type="ORF">BSTEL_0061</name>
</gene>
<feature type="transmembrane region" description="Helical" evidence="2">
    <location>
        <begin position="42"/>
        <end position="60"/>
    </location>
</feature>
<name>A0A087DP91_9BIFI</name>
<sequence>MVMNAVDIAGIVASCVVGVPIGMFFGFIPFRKDELTEEQNKMSQTLGVVGVGLIVVLILMKQDAASWAATFAMLGGVAIAKIPPLHAWTIRRFPWLQPKKQTPSKRAGKTPKKRK</sequence>
<reference evidence="3 4" key="1">
    <citation type="submission" date="2014-03" db="EMBL/GenBank/DDBJ databases">
        <title>Genomics of Bifidobacteria.</title>
        <authorList>
            <person name="Ventura M."/>
            <person name="Milani C."/>
            <person name="Lugli G.A."/>
        </authorList>
    </citation>
    <scope>NUCLEOTIDE SEQUENCE [LARGE SCALE GENOMIC DNA]</scope>
    <source>
        <strain evidence="3 4">DSM 23968</strain>
    </source>
</reference>
<keyword evidence="2" id="KW-1133">Transmembrane helix</keyword>
<evidence type="ECO:0000256" key="2">
    <source>
        <dbReference type="SAM" id="Phobius"/>
    </source>
</evidence>
<dbReference type="AlphaFoldDB" id="A0A087DP91"/>
<feature type="region of interest" description="Disordered" evidence="1">
    <location>
        <begin position="96"/>
        <end position="115"/>
    </location>
</feature>
<evidence type="ECO:0008006" key="5">
    <source>
        <dbReference type="Google" id="ProtNLM"/>
    </source>
</evidence>
<organism evidence="3 4">
    <name type="scientific">Bifidobacterium stellenboschense</name>
    <dbReference type="NCBI Taxonomy" id="762211"/>
    <lineage>
        <taxon>Bacteria</taxon>
        <taxon>Bacillati</taxon>
        <taxon>Actinomycetota</taxon>
        <taxon>Actinomycetes</taxon>
        <taxon>Bifidobacteriales</taxon>
        <taxon>Bifidobacteriaceae</taxon>
        <taxon>Bifidobacterium</taxon>
    </lineage>
</organism>
<feature type="transmembrane region" description="Helical" evidence="2">
    <location>
        <begin position="6"/>
        <end position="30"/>
    </location>
</feature>
<feature type="compositionally biased region" description="Basic residues" evidence="1">
    <location>
        <begin position="102"/>
        <end position="115"/>
    </location>
</feature>
<keyword evidence="4" id="KW-1185">Reference proteome</keyword>
<evidence type="ECO:0000313" key="3">
    <source>
        <dbReference type="EMBL" id="KFI97341.1"/>
    </source>
</evidence>
<keyword evidence="2" id="KW-0472">Membrane</keyword>
<evidence type="ECO:0000313" key="4">
    <source>
        <dbReference type="Proteomes" id="UP000029004"/>
    </source>
</evidence>
<dbReference type="EMBL" id="JGZP01000012">
    <property type="protein sequence ID" value="KFI97341.1"/>
    <property type="molecule type" value="Genomic_DNA"/>
</dbReference>
<feature type="transmembrane region" description="Helical" evidence="2">
    <location>
        <begin position="66"/>
        <end position="90"/>
    </location>
</feature>
<accession>A0A087DP91</accession>
<evidence type="ECO:0000256" key="1">
    <source>
        <dbReference type="SAM" id="MobiDB-lite"/>
    </source>
</evidence>
<protein>
    <recommendedName>
        <fullName evidence="5">Permease</fullName>
    </recommendedName>
</protein>
<keyword evidence="2" id="KW-0812">Transmembrane</keyword>